<reference evidence="1 2" key="1">
    <citation type="journal article" date="2012" name="Eukaryot. Cell">
        <title>Draft genome sequence of Aspergillus oryzae strain 3.042.</title>
        <authorList>
            <person name="Zhao G."/>
            <person name="Yao Y."/>
            <person name="Qi W."/>
            <person name="Wang C."/>
            <person name="Hou L."/>
            <person name="Zeng B."/>
            <person name="Cao X."/>
        </authorList>
    </citation>
    <scope>NUCLEOTIDE SEQUENCE [LARGE SCALE GENOMIC DNA]</scope>
    <source>
        <strain evidence="1 2">3.042</strain>
    </source>
</reference>
<reference evidence="2" key="2">
    <citation type="submission" date="2012-06" db="EMBL/GenBank/DDBJ databases">
        <title>Comparative genomic analyses of Aspergillus oryzae 3.042 and A. oryzae RIB40 for soy-sauce fermentation.</title>
        <authorList>
            <person name="Zhao G."/>
            <person name="Hou L."/>
            <person name="Wang C."/>
            <person name="Cao X."/>
        </authorList>
    </citation>
    <scope>NUCLEOTIDE SEQUENCE [LARGE SCALE GENOMIC DNA]</scope>
    <source>
        <strain evidence="2">3.042</strain>
    </source>
</reference>
<name>I8A4A2_ASPO3</name>
<evidence type="ECO:0000313" key="2">
    <source>
        <dbReference type="Proteomes" id="UP000002812"/>
    </source>
</evidence>
<dbReference type="Proteomes" id="UP000002812">
    <property type="component" value="Unassembled WGS sequence"/>
</dbReference>
<gene>
    <name evidence="1" type="ORF">Ao3042_04180</name>
</gene>
<dbReference type="AlphaFoldDB" id="I8A4A2"/>
<evidence type="ECO:0000313" key="1">
    <source>
        <dbReference type="EMBL" id="EIT79344.1"/>
    </source>
</evidence>
<comment type="caution">
    <text evidence="1">The sequence shown here is derived from an EMBL/GenBank/DDBJ whole genome shotgun (WGS) entry which is preliminary data.</text>
</comment>
<organism evidence="1 2">
    <name type="scientific">Aspergillus oryzae (strain 3.042)</name>
    <name type="common">Yellow koji mold</name>
    <dbReference type="NCBI Taxonomy" id="1160506"/>
    <lineage>
        <taxon>Eukaryota</taxon>
        <taxon>Fungi</taxon>
        <taxon>Dikarya</taxon>
        <taxon>Ascomycota</taxon>
        <taxon>Pezizomycotina</taxon>
        <taxon>Eurotiomycetes</taxon>
        <taxon>Eurotiomycetidae</taxon>
        <taxon>Eurotiales</taxon>
        <taxon>Aspergillaceae</taxon>
        <taxon>Aspergillus</taxon>
        <taxon>Aspergillus subgen. Circumdati</taxon>
    </lineage>
</organism>
<proteinExistence type="predicted"/>
<dbReference type="HOGENOM" id="CLU_2170505_0_0_1"/>
<accession>I8A4A2</accession>
<dbReference type="EMBL" id="AKHY01000127">
    <property type="protein sequence ID" value="EIT79344.1"/>
    <property type="molecule type" value="Genomic_DNA"/>
</dbReference>
<sequence>MDNISDIGSPLSERSRTPFFDGGGISLSGLPFEEALVARIGEPLVLGVEPSISEPAVVEPTAAECRESAVLALAAFTADDFIACWRDSQIRWFLPDRRQLRGNCYFGCLC</sequence>
<protein>
    <submittedName>
        <fullName evidence="1">Uncharacterized protein</fullName>
    </submittedName>
</protein>